<comment type="similarity">
    <text evidence="5">Belongs to the complex I subunit 2 family.</text>
</comment>
<dbReference type="RefSeq" id="WP_054197671.1">
    <property type="nucleotide sequence ID" value="NZ_CALUQK010000005.1"/>
</dbReference>
<keyword evidence="2 5" id="KW-0812">Transmembrane</keyword>
<reference evidence="8 9" key="1">
    <citation type="submission" date="2014-06" db="EMBL/GenBank/DDBJ databases">
        <title>Helicobacter pullorum isolates in fresh chicken meat - phenotypic and genotypic features.</title>
        <authorList>
            <person name="Borges V."/>
            <person name="Santos A."/>
            <person name="Correia C.B."/>
            <person name="Saraiva M."/>
            <person name="Menard A."/>
            <person name="Vieira L."/>
            <person name="Sampaio D.A."/>
            <person name="Gomes J.P."/>
            <person name="Oleastro M."/>
        </authorList>
    </citation>
    <scope>NUCLEOTIDE SEQUENCE [LARGE SCALE GENOMIC DNA]</scope>
    <source>
        <strain evidence="8 9">229334/12</strain>
    </source>
</reference>
<dbReference type="InterPro" id="IPR001750">
    <property type="entry name" value="ND/Mrp_TM"/>
</dbReference>
<feature type="transmembrane region" description="Helical" evidence="5">
    <location>
        <begin position="277"/>
        <end position="295"/>
    </location>
</feature>
<dbReference type="GO" id="GO:0050136">
    <property type="term" value="F:NADH dehydrogenase (quinone) (non-electrogenic) activity"/>
    <property type="evidence" value="ECO:0007669"/>
    <property type="project" value="UniProtKB-UniRule"/>
</dbReference>
<keyword evidence="5" id="KW-0813">Transport</keyword>
<keyword evidence="5" id="KW-0520">NAD</keyword>
<keyword evidence="5" id="KW-0830">Ubiquinone</keyword>
<evidence type="ECO:0000256" key="2">
    <source>
        <dbReference type="ARBA" id="ARBA00022692"/>
    </source>
</evidence>
<keyword evidence="5" id="KW-1278">Translocase</keyword>
<comment type="subunit">
    <text evidence="5">NDH-1 is composed of 14 different subunits. Subunits NuoA, H, J, K, L, M, N constitute the membrane sector of the complex.</text>
</comment>
<dbReference type="GO" id="GO:0005886">
    <property type="term" value="C:plasma membrane"/>
    <property type="evidence" value="ECO:0007669"/>
    <property type="project" value="UniProtKB-SubCell"/>
</dbReference>
<dbReference type="GO" id="GO:0048038">
    <property type="term" value="F:quinone binding"/>
    <property type="evidence" value="ECO:0007669"/>
    <property type="project" value="UniProtKB-KW"/>
</dbReference>
<accession>A0A0N1E9P0</accession>
<feature type="transmembrane region" description="Helical" evidence="5">
    <location>
        <begin position="109"/>
        <end position="127"/>
    </location>
</feature>
<dbReference type="Proteomes" id="UP000037997">
    <property type="component" value="Unassembled WGS sequence"/>
</dbReference>
<gene>
    <name evidence="5" type="primary">nuoN</name>
    <name evidence="8" type="ORF">HPU229334_02835</name>
</gene>
<comment type="function">
    <text evidence="5">NDH-1 shuttles electrons from NADH, via FMN and iron-sulfur (Fe-S) centers, to quinones in the respiratory chain. The immediate electron acceptor for the enzyme in this species is believed to be ubiquinone. Couples the redox reaction to proton translocation (for every two electrons transferred, four hydrogen ions are translocated across the cytoplasmic membrane), and thus conserves the redox energy in a proton gradient.</text>
</comment>
<evidence type="ECO:0000313" key="8">
    <source>
        <dbReference type="EMBL" id="KPH56346.1"/>
    </source>
</evidence>
<sequence>MLEVFRISLESLNFFSIIPMLIAIAGAIIILVADLCIAKINKQFYAMLAILFLLMDLGYVVLFEGYYRAFFDLILIDGMSILAQTIILVAAILFLPLTLSYNKFHEFQYAEYYSLFLFMCVGFQFMVSSDHLIVIFLGLETASLALYTLIAMHNRKTSFEAAIKYFTMGSLSAACFAFGAMLLYAASGHLDIQNIKIVLEQNNFQPSYLVLGAVVFMVVAIGFKVSLVPFHTWTPDVYEGSNSFLAGFMSIVPKIAALVVAIRIFSVFMDIVWVHNVFYLLIVITITLPNLVALVQRDVKRMLAYSSISHAGFAFSMILIGGMQAFSALFMYWILFLFTNLGIFAMLWISRTKEQIWDKRYDHSYEKFSGLVKLSPLVAVIIGIFMLSLAGIPPFSVFWGKVYLMSAAVNNGYLFLAVVMAINSAIAAYYYLKLIVYMFLREPIVQNSSIYLQNATLPLKIVVGIAVLYVCFSSVLVDGILYWVYGLIGIDIL</sequence>
<dbReference type="Pfam" id="PF00361">
    <property type="entry name" value="Proton_antipo_M"/>
    <property type="match status" value="1"/>
</dbReference>
<feature type="transmembrane region" description="Helical" evidence="5">
    <location>
        <begin position="412"/>
        <end position="440"/>
    </location>
</feature>
<dbReference type="HAMAP" id="MF_00445">
    <property type="entry name" value="NDH1_NuoN_1"/>
    <property type="match status" value="1"/>
</dbReference>
<feature type="transmembrane region" description="Helical" evidence="5">
    <location>
        <begin position="73"/>
        <end position="97"/>
    </location>
</feature>
<dbReference type="NCBIfam" id="TIGR01770">
    <property type="entry name" value="NDH_I_N"/>
    <property type="match status" value="1"/>
</dbReference>
<dbReference type="STRING" id="35818.HPU229336_07755"/>
<feature type="transmembrane region" description="Helical" evidence="5">
    <location>
        <begin position="461"/>
        <end position="485"/>
    </location>
</feature>
<proteinExistence type="inferred from homology"/>
<name>A0A0N1E9P0_9HELI</name>
<dbReference type="PANTHER" id="PTHR22773">
    <property type="entry name" value="NADH DEHYDROGENASE"/>
    <property type="match status" value="1"/>
</dbReference>
<dbReference type="AlphaFoldDB" id="A0A0N1E9P0"/>
<feature type="transmembrane region" description="Helical" evidence="5">
    <location>
        <begin position="12"/>
        <end position="32"/>
    </location>
</feature>
<feature type="transmembrane region" description="Helical" evidence="5">
    <location>
        <begin position="244"/>
        <end position="265"/>
    </location>
</feature>
<feature type="transmembrane region" description="Helical" evidence="5">
    <location>
        <begin position="44"/>
        <end position="67"/>
    </location>
</feature>
<feature type="transmembrane region" description="Helical" evidence="5">
    <location>
        <begin position="302"/>
        <end position="323"/>
    </location>
</feature>
<keyword evidence="5" id="KW-1003">Cell membrane</keyword>
<feature type="domain" description="NADH:quinone oxidoreductase/Mrp antiporter transmembrane" evidence="7">
    <location>
        <begin position="129"/>
        <end position="426"/>
    </location>
</feature>
<protein>
    <recommendedName>
        <fullName evidence="5">NADH-quinone oxidoreductase subunit N</fullName>
        <ecNumber evidence="5">7.1.1.-</ecNumber>
    </recommendedName>
    <alternativeName>
        <fullName evidence="5">NADH dehydrogenase I subunit N</fullName>
    </alternativeName>
    <alternativeName>
        <fullName evidence="5">NDH-1 subunit N</fullName>
    </alternativeName>
</protein>
<keyword evidence="4 5" id="KW-0472">Membrane</keyword>
<dbReference type="EMBL" id="JNOC01000016">
    <property type="protein sequence ID" value="KPH56346.1"/>
    <property type="molecule type" value="Genomic_DNA"/>
</dbReference>
<feature type="transmembrane region" description="Helical" evidence="5">
    <location>
        <begin position="370"/>
        <end position="392"/>
    </location>
</feature>
<dbReference type="PATRIC" id="fig|35818.11.peg.557"/>
<comment type="catalytic activity">
    <reaction evidence="5">
        <text>a quinone + NADH + 5 H(+)(in) = a quinol + NAD(+) + 4 H(+)(out)</text>
        <dbReference type="Rhea" id="RHEA:57888"/>
        <dbReference type="ChEBI" id="CHEBI:15378"/>
        <dbReference type="ChEBI" id="CHEBI:24646"/>
        <dbReference type="ChEBI" id="CHEBI:57540"/>
        <dbReference type="ChEBI" id="CHEBI:57945"/>
        <dbReference type="ChEBI" id="CHEBI:132124"/>
    </reaction>
</comment>
<organism evidence="8 9">
    <name type="scientific">Helicobacter pullorum</name>
    <dbReference type="NCBI Taxonomy" id="35818"/>
    <lineage>
        <taxon>Bacteria</taxon>
        <taxon>Pseudomonadati</taxon>
        <taxon>Campylobacterota</taxon>
        <taxon>Epsilonproteobacteria</taxon>
        <taxon>Campylobacterales</taxon>
        <taxon>Helicobacteraceae</taxon>
        <taxon>Helicobacter</taxon>
    </lineage>
</organism>
<evidence type="ECO:0000256" key="6">
    <source>
        <dbReference type="RuleBase" id="RU000320"/>
    </source>
</evidence>
<dbReference type="InterPro" id="IPR010096">
    <property type="entry name" value="NADH-Q_OxRdtase_suN/2"/>
</dbReference>
<dbReference type="GO" id="GO:0008137">
    <property type="term" value="F:NADH dehydrogenase (ubiquinone) activity"/>
    <property type="evidence" value="ECO:0007669"/>
    <property type="project" value="InterPro"/>
</dbReference>
<evidence type="ECO:0000259" key="7">
    <source>
        <dbReference type="Pfam" id="PF00361"/>
    </source>
</evidence>
<dbReference type="GO" id="GO:0042773">
    <property type="term" value="P:ATP synthesis coupled electron transport"/>
    <property type="evidence" value="ECO:0007669"/>
    <property type="project" value="InterPro"/>
</dbReference>
<evidence type="ECO:0000256" key="1">
    <source>
        <dbReference type="ARBA" id="ARBA00004127"/>
    </source>
</evidence>
<evidence type="ECO:0000256" key="4">
    <source>
        <dbReference type="ARBA" id="ARBA00023136"/>
    </source>
</evidence>
<evidence type="ECO:0000256" key="3">
    <source>
        <dbReference type="ARBA" id="ARBA00022989"/>
    </source>
</evidence>
<feature type="transmembrane region" description="Helical" evidence="5">
    <location>
        <begin position="329"/>
        <end position="349"/>
    </location>
</feature>
<evidence type="ECO:0000313" key="9">
    <source>
        <dbReference type="Proteomes" id="UP000037997"/>
    </source>
</evidence>
<dbReference type="EC" id="7.1.1.-" evidence="5"/>
<keyword evidence="5" id="KW-0874">Quinone</keyword>
<feature type="transmembrane region" description="Helical" evidence="5">
    <location>
        <begin position="206"/>
        <end position="223"/>
    </location>
</feature>
<feature type="transmembrane region" description="Helical" evidence="5">
    <location>
        <begin position="133"/>
        <end position="153"/>
    </location>
</feature>
<feature type="transmembrane region" description="Helical" evidence="5">
    <location>
        <begin position="165"/>
        <end position="186"/>
    </location>
</feature>
<dbReference type="NCBIfam" id="NF004444">
    <property type="entry name" value="PRK05777.2-2"/>
    <property type="match status" value="1"/>
</dbReference>
<evidence type="ECO:0000256" key="5">
    <source>
        <dbReference type="HAMAP-Rule" id="MF_00445"/>
    </source>
</evidence>
<dbReference type="GO" id="GO:0012505">
    <property type="term" value="C:endomembrane system"/>
    <property type="evidence" value="ECO:0007669"/>
    <property type="project" value="UniProtKB-SubCell"/>
</dbReference>
<comment type="caution">
    <text evidence="8">The sequence shown here is derived from an EMBL/GenBank/DDBJ whole genome shotgun (WGS) entry which is preliminary data.</text>
</comment>
<comment type="subcellular location">
    <subcellularLocation>
        <location evidence="5">Cell membrane</location>
        <topology evidence="5">Multi-pass membrane protein</topology>
    </subcellularLocation>
    <subcellularLocation>
        <location evidence="1">Endomembrane system</location>
        <topology evidence="1">Multi-pass membrane protein</topology>
    </subcellularLocation>
    <subcellularLocation>
        <location evidence="6">Membrane</location>
        <topology evidence="6">Multi-pass membrane protein</topology>
    </subcellularLocation>
</comment>
<keyword evidence="3 5" id="KW-1133">Transmembrane helix</keyword>